<comment type="similarity">
    <text evidence="1 5">Belongs to the flavin oxidoreductase frp family.</text>
</comment>
<evidence type="ECO:0000313" key="8">
    <source>
        <dbReference type="Proteomes" id="UP000219788"/>
    </source>
</evidence>
<name>A0A2A7U214_EDWTA</name>
<dbReference type="NCBIfam" id="NF008033">
    <property type="entry name" value="PRK10765.1"/>
    <property type="match status" value="1"/>
</dbReference>
<organism evidence="7 8">
    <name type="scientific">Edwardsiella tarda</name>
    <dbReference type="NCBI Taxonomy" id="636"/>
    <lineage>
        <taxon>Bacteria</taxon>
        <taxon>Pseudomonadati</taxon>
        <taxon>Pseudomonadota</taxon>
        <taxon>Gammaproteobacteria</taxon>
        <taxon>Enterobacterales</taxon>
        <taxon>Hafniaceae</taxon>
        <taxon>Edwardsiella</taxon>
    </lineage>
</organism>
<evidence type="ECO:0000256" key="1">
    <source>
        <dbReference type="ARBA" id="ARBA00008366"/>
    </source>
</evidence>
<dbReference type="PIRSF" id="PIRSF005426">
    <property type="entry name" value="Frp"/>
    <property type="match status" value="1"/>
</dbReference>
<keyword evidence="4 5" id="KW-0560">Oxidoreductase</keyword>
<dbReference type="InterPro" id="IPR016446">
    <property type="entry name" value="Flavin_OxRdtase_Frp"/>
</dbReference>
<dbReference type="RefSeq" id="WP_005287752.1">
    <property type="nucleotide sequence ID" value="NZ_AP028090.1"/>
</dbReference>
<dbReference type="Proteomes" id="UP000219788">
    <property type="component" value="Unassembled WGS sequence"/>
</dbReference>
<sequence length="240" mass="26955">MISTIDLLCDHRSIRQFSAEPIGEAQRLAILEAARATSSSSFLQCTSIIRITDRALREQLVELSGGQQYVSEAAEFWIFCADFQRHQQIFPQAELGSAEQLLLGCVDAALMAQNALTAAESLGLGGVFIGGIRNHIEQVTTLLACPQHVLPLVGLCLGHPAQRPEQKPRLPLNILVHENRYQPLDRAALAAYDAHVRSYYAQRSDHSRQDSWSDQISRTLEKERRPFMLDYLHQQGWITH</sequence>
<evidence type="ECO:0000256" key="3">
    <source>
        <dbReference type="ARBA" id="ARBA00022643"/>
    </source>
</evidence>
<dbReference type="STRING" id="636.AAW15_05755"/>
<dbReference type="PANTHER" id="PTHR43425:SF2">
    <property type="entry name" value="OXYGEN-INSENSITIVE NADPH NITROREDUCTASE"/>
    <property type="match status" value="1"/>
</dbReference>
<proteinExistence type="inferred from homology"/>
<keyword evidence="3 5" id="KW-0288">FMN</keyword>
<dbReference type="Pfam" id="PF00881">
    <property type="entry name" value="Nitroreductase"/>
    <property type="match status" value="1"/>
</dbReference>
<dbReference type="SUPFAM" id="SSF55469">
    <property type="entry name" value="FMN-dependent nitroreductase-like"/>
    <property type="match status" value="1"/>
</dbReference>
<evidence type="ECO:0000256" key="5">
    <source>
        <dbReference type="PIRNR" id="PIRNR005426"/>
    </source>
</evidence>
<dbReference type="Gene3D" id="3.40.109.10">
    <property type="entry name" value="NADH Oxidase"/>
    <property type="match status" value="1"/>
</dbReference>
<evidence type="ECO:0000259" key="6">
    <source>
        <dbReference type="Pfam" id="PF00881"/>
    </source>
</evidence>
<dbReference type="EMBL" id="PDDV01000013">
    <property type="protein sequence ID" value="PEH72273.1"/>
    <property type="molecule type" value="Genomic_DNA"/>
</dbReference>
<dbReference type="PANTHER" id="PTHR43425">
    <property type="entry name" value="OXYGEN-INSENSITIVE NADPH NITROREDUCTASE"/>
    <property type="match status" value="1"/>
</dbReference>
<dbReference type="CDD" id="cd02146">
    <property type="entry name" value="NfsA-like"/>
    <property type="match status" value="1"/>
</dbReference>
<gene>
    <name evidence="7" type="ORF">CRM76_10235</name>
</gene>
<protein>
    <submittedName>
        <fullName evidence="7">Oxygen-insensitive NADPH nitroreductase</fullName>
    </submittedName>
</protein>
<feature type="domain" description="Nitroreductase" evidence="6">
    <location>
        <begin position="11"/>
        <end position="159"/>
    </location>
</feature>
<dbReference type="OrthoDB" id="3181400at2"/>
<evidence type="ECO:0000313" key="7">
    <source>
        <dbReference type="EMBL" id="PEH72273.1"/>
    </source>
</evidence>
<comment type="caution">
    <text evidence="7">The sequence shown here is derived from an EMBL/GenBank/DDBJ whole genome shotgun (WGS) entry which is preliminary data.</text>
</comment>
<dbReference type="AlphaFoldDB" id="A0A2A7U214"/>
<dbReference type="InterPro" id="IPR029479">
    <property type="entry name" value="Nitroreductase"/>
</dbReference>
<keyword evidence="5" id="KW-0521">NADP</keyword>
<dbReference type="GO" id="GO:0016491">
    <property type="term" value="F:oxidoreductase activity"/>
    <property type="evidence" value="ECO:0007669"/>
    <property type="project" value="UniProtKB-UniRule"/>
</dbReference>
<evidence type="ECO:0000256" key="2">
    <source>
        <dbReference type="ARBA" id="ARBA00022630"/>
    </source>
</evidence>
<dbReference type="InterPro" id="IPR000415">
    <property type="entry name" value="Nitroreductase-like"/>
</dbReference>
<reference evidence="8" key="1">
    <citation type="submission" date="2017-09" db="EMBL/GenBank/DDBJ databases">
        <title>FDA dAtabase for Regulatory Grade micrObial Sequences (FDA-ARGOS): Supporting development and validation of Infectious Disease Dx tests.</title>
        <authorList>
            <person name="Goldberg B."/>
            <person name="Campos J."/>
            <person name="Tallon L."/>
            <person name="Sadzewicz L."/>
            <person name="Ott S."/>
            <person name="Zhao X."/>
            <person name="Nagaraj S."/>
            <person name="Vavikolanu K."/>
            <person name="Aluvathingal J."/>
            <person name="Nadendla S."/>
            <person name="Geyer C."/>
            <person name="Sichtig H."/>
        </authorList>
    </citation>
    <scope>NUCLEOTIDE SEQUENCE [LARGE SCALE GENOMIC DNA]</scope>
    <source>
        <strain evidence="8">FDAARGOS_370</strain>
    </source>
</reference>
<accession>A0A2A7U214</accession>
<evidence type="ECO:0000256" key="4">
    <source>
        <dbReference type="ARBA" id="ARBA00023002"/>
    </source>
</evidence>
<keyword evidence="2 5" id="KW-0285">Flavoprotein</keyword>